<dbReference type="Gene3D" id="3.10.450.50">
    <property type="match status" value="1"/>
</dbReference>
<feature type="domain" description="SnoaL-like" evidence="1">
    <location>
        <begin position="22"/>
        <end position="145"/>
    </location>
</feature>
<evidence type="ECO:0000313" key="3">
    <source>
        <dbReference type="Proteomes" id="UP001552527"/>
    </source>
</evidence>
<proteinExistence type="predicted"/>
<organism evidence="2 3">
    <name type="scientific">Streptomyces werraensis</name>
    <dbReference type="NCBI Taxonomy" id="68284"/>
    <lineage>
        <taxon>Bacteria</taxon>
        <taxon>Bacillati</taxon>
        <taxon>Actinomycetota</taxon>
        <taxon>Actinomycetes</taxon>
        <taxon>Kitasatosporales</taxon>
        <taxon>Streptomycetaceae</taxon>
        <taxon>Streptomyces</taxon>
    </lineage>
</organism>
<gene>
    <name evidence="2" type="ORF">AB0K95_15035</name>
</gene>
<dbReference type="SUPFAM" id="SSF54427">
    <property type="entry name" value="NTF2-like"/>
    <property type="match status" value="1"/>
</dbReference>
<dbReference type="EMBL" id="JBFATE010000005">
    <property type="protein sequence ID" value="MEV5246567.1"/>
    <property type="molecule type" value="Genomic_DNA"/>
</dbReference>
<sequence>MTTETLDRPDGLAGQPEFGEVYARVQHFYAHQMQLFDRHDADGWAATFTQDAVFSVPTLDAPVRGRAHLAANVLRNRRRQEDSGEQHRHWIGMLDVRPGPDGALRTRCYALVYVTPRGGSSRLLRVCVMEDELVPGEGGWLTRRRVVTRDDLACGRGTA</sequence>
<keyword evidence="3" id="KW-1185">Reference proteome</keyword>
<dbReference type="InterPro" id="IPR032710">
    <property type="entry name" value="NTF2-like_dom_sf"/>
</dbReference>
<dbReference type="Pfam" id="PF13577">
    <property type="entry name" value="SnoaL_4"/>
    <property type="match status" value="1"/>
</dbReference>
<protein>
    <submittedName>
        <fullName evidence="2">Nuclear transport factor 2 family protein</fullName>
    </submittedName>
</protein>
<dbReference type="InterPro" id="IPR037401">
    <property type="entry name" value="SnoaL-like"/>
</dbReference>
<comment type="caution">
    <text evidence="2">The sequence shown here is derived from an EMBL/GenBank/DDBJ whole genome shotgun (WGS) entry which is preliminary data.</text>
</comment>
<reference evidence="2 3" key="1">
    <citation type="submission" date="2024-06" db="EMBL/GenBank/DDBJ databases">
        <title>The Natural Products Discovery Center: Release of the First 8490 Sequenced Strains for Exploring Actinobacteria Biosynthetic Diversity.</title>
        <authorList>
            <person name="Kalkreuter E."/>
            <person name="Kautsar S.A."/>
            <person name="Yang D."/>
            <person name="Bader C.D."/>
            <person name="Teijaro C.N."/>
            <person name="Fluegel L."/>
            <person name="Davis C.M."/>
            <person name="Simpson J.R."/>
            <person name="Lauterbach L."/>
            <person name="Steele A.D."/>
            <person name="Gui C."/>
            <person name="Meng S."/>
            <person name="Li G."/>
            <person name="Viehrig K."/>
            <person name="Ye F."/>
            <person name="Su P."/>
            <person name="Kiefer A.F."/>
            <person name="Nichols A."/>
            <person name="Cepeda A.J."/>
            <person name="Yan W."/>
            <person name="Fan B."/>
            <person name="Jiang Y."/>
            <person name="Adhikari A."/>
            <person name="Zheng C.-J."/>
            <person name="Schuster L."/>
            <person name="Cowan T.M."/>
            <person name="Smanski M.J."/>
            <person name="Chevrette M.G."/>
            <person name="De Carvalho L.P.S."/>
            <person name="Shen B."/>
        </authorList>
    </citation>
    <scope>NUCLEOTIDE SEQUENCE [LARGE SCALE GENOMIC DNA]</scope>
    <source>
        <strain evidence="2 3">NPDC052768</strain>
    </source>
</reference>
<dbReference type="Proteomes" id="UP001552527">
    <property type="component" value="Unassembled WGS sequence"/>
</dbReference>
<accession>A0ABV3JEJ7</accession>
<dbReference type="CDD" id="cd00531">
    <property type="entry name" value="NTF2_like"/>
    <property type="match status" value="1"/>
</dbReference>
<dbReference type="RefSeq" id="WP_364022028.1">
    <property type="nucleotide sequence ID" value="NZ_JBFATD010000023.1"/>
</dbReference>
<name>A0ABV3JEJ7_9ACTN</name>
<evidence type="ECO:0000313" key="2">
    <source>
        <dbReference type="EMBL" id="MEV5246567.1"/>
    </source>
</evidence>
<evidence type="ECO:0000259" key="1">
    <source>
        <dbReference type="Pfam" id="PF13577"/>
    </source>
</evidence>